<gene>
    <name evidence="4" type="ORF">PM3016_6748</name>
</gene>
<dbReference type="InterPro" id="IPR001119">
    <property type="entry name" value="SLH_dom"/>
</dbReference>
<dbReference type="Proteomes" id="UP000007523">
    <property type="component" value="Chromosome"/>
</dbReference>
<sequence length="361" mass="38385">MNWTKWCRRGIAAALGCALMLPAAGVPAAEEKTGTGEARYHVLQGSRLTLEERFQELKKQGIMEGDEAGSNLEGDTNRAQLAKVLVKLMDLPEAPGAASGFGDLADHEWARGYIGAAAEAGLMGGTAEGRFAPGDPVTLEQLAAVFARAFALKPADGEDAIAQYSKVSGWAAVELDAAYASGLIGTADDYTVAAKRSDLVASVYGAYARQENFHARSCGRMLSAEPYDRCSIRTGQTVGGMVVTGVDYWADNDEIFGYQIRFQAPQPVRVSGSYRIVPEGEASPEHVVFQAAPGDAGRIPVPELRWSSPGIVGKFKSYDLTADQGNVTITLSDYEDRLFPKGGVPDSTRSVELEEAAPPAS</sequence>
<feature type="region of interest" description="Disordered" evidence="1">
    <location>
        <begin position="340"/>
        <end position="361"/>
    </location>
</feature>
<reference evidence="4 5" key="1">
    <citation type="journal article" date="2012" name="J. Bacteriol.">
        <title>Complete Genome Sequence of Paenibacillus mucilaginosus 3016, a Bacterium Functional as Microbial Fertilizer.</title>
        <authorList>
            <person name="Ma M."/>
            <person name="Wang Z."/>
            <person name="Li L."/>
            <person name="Jiang X."/>
            <person name="Guan D."/>
            <person name="Cao F."/>
            <person name="Chen H."/>
            <person name="Wang X."/>
            <person name="Shen D."/>
            <person name="Du B."/>
            <person name="Li J."/>
        </authorList>
    </citation>
    <scope>NUCLEOTIDE SEQUENCE [LARGE SCALE GENOMIC DNA]</scope>
    <source>
        <strain evidence="4 5">3016</strain>
    </source>
</reference>
<dbReference type="HOGENOM" id="CLU_810961_0_0_9"/>
<dbReference type="AlphaFoldDB" id="H6NNN3"/>
<evidence type="ECO:0000313" key="4">
    <source>
        <dbReference type="EMBL" id="AFC33354.1"/>
    </source>
</evidence>
<accession>H6NNN3</accession>
<proteinExistence type="predicted"/>
<organism evidence="4 5">
    <name type="scientific">Paenibacillus mucilaginosus 3016</name>
    <dbReference type="NCBI Taxonomy" id="1116391"/>
    <lineage>
        <taxon>Bacteria</taxon>
        <taxon>Bacillati</taxon>
        <taxon>Bacillota</taxon>
        <taxon>Bacilli</taxon>
        <taxon>Bacillales</taxon>
        <taxon>Paenibacillaceae</taxon>
        <taxon>Paenibacillus</taxon>
    </lineage>
</organism>
<dbReference type="STRING" id="1116391.PM3016_6748"/>
<keyword evidence="2" id="KW-0732">Signal</keyword>
<feature type="chain" id="PRO_5003605203" description="SLH domain-containing protein" evidence="2">
    <location>
        <begin position="29"/>
        <end position="361"/>
    </location>
</feature>
<evidence type="ECO:0000313" key="5">
    <source>
        <dbReference type="Proteomes" id="UP000007523"/>
    </source>
</evidence>
<dbReference type="RefSeq" id="WP_014372393.1">
    <property type="nucleotide sequence ID" value="NC_016935.1"/>
</dbReference>
<feature type="signal peptide" evidence="2">
    <location>
        <begin position="1"/>
        <end position="28"/>
    </location>
</feature>
<evidence type="ECO:0000259" key="3">
    <source>
        <dbReference type="PROSITE" id="PS51272"/>
    </source>
</evidence>
<protein>
    <recommendedName>
        <fullName evidence="3">SLH domain-containing protein</fullName>
    </recommendedName>
</protein>
<dbReference type="EMBL" id="CP003235">
    <property type="protein sequence ID" value="AFC33354.1"/>
    <property type="molecule type" value="Genomic_DNA"/>
</dbReference>
<dbReference type="KEGG" id="pmq:PM3016_6748"/>
<feature type="domain" description="SLH" evidence="3">
    <location>
        <begin position="97"/>
        <end position="160"/>
    </location>
</feature>
<evidence type="ECO:0000256" key="1">
    <source>
        <dbReference type="SAM" id="MobiDB-lite"/>
    </source>
</evidence>
<name>H6NNN3_9BACL</name>
<dbReference type="Pfam" id="PF00395">
    <property type="entry name" value="SLH"/>
    <property type="match status" value="1"/>
</dbReference>
<keyword evidence="5" id="KW-1185">Reference proteome</keyword>
<evidence type="ECO:0000256" key="2">
    <source>
        <dbReference type="SAM" id="SignalP"/>
    </source>
</evidence>
<dbReference type="PROSITE" id="PS51272">
    <property type="entry name" value="SLH"/>
    <property type="match status" value="1"/>
</dbReference>